<evidence type="ECO:0000313" key="2">
    <source>
        <dbReference type="Proteomes" id="UP001211044"/>
    </source>
</evidence>
<dbReference type="AlphaFoldDB" id="A0AB38XM62"/>
<dbReference type="EMBL" id="CP116394">
    <property type="protein sequence ID" value="WCE45289.1"/>
    <property type="molecule type" value="Genomic_DNA"/>
</dbReference>
<name>A0AB38XM62_9ACTO</name>
<reference evidence="1" key="1">
    <citation type="submission" date="2023-01" db="EMBL/GenBank/DDBJ databases">
        <title>Comparative Genomic Analysis of the Clinically-Derived Winkia Strain NY0527 Provides Evidence into the Taxonomic Reassignment of Winkia neuii and Characterizes Their Virulence Traits.</title>
        <authorList>
            <person name="Cai X."/>
            <person name="Peng Y."/>
            <person name="Li M."/>
            <person name="Qiu Y."/>
            <person name="Wang Y."/>
            <person name="Xu L."/>
            <person name="Hou Q."/>
        </authorList>
    </citation>
    <scope>NUCLEOTIDE SEQUENCE</scope>
    <source>
        <strain evidence="1">NY0527</strain>
    </source>
</reference>
<evidence type="ECO:0000313" key="1">
    <source>
        <dbReference type="EMBL" id="WCE45289.1"/>
    </source>
</evidence>
<dbReference type="InterPro" id="IPR029062">
    <property type="entry name" value="Class_I_gatase-like"/>
</dbReference>
<dbReference type="PROSITE" id="PS51273">
    <property type="entry name" value="GATASE_TYPE_1"/>
    <property type="match status" value="1"/>
</dbReference>
<protein>
    <submittedName>
        <fullName evidence="1">Imidazole glycerol phosphate synthase subunit HisH</fullName>
    </submittedName>
</protein>
<gene>
    <name evidence="1" type="ORF">PIG85_06360</name>
</gene>
<accession>A0AB38XM62</accession>
<sequence>MNVAFFPLHEEAKGLQDLLTSAGCQVDLSPSGSQALAADALVIAGEDSHQALADYFSSARLDYLLDRRLAGGRHVLVVGSPMHLLFENVEDLEGGSLAQWPGNVNRRNFSEQHLRVEPSKSPLIGDLNGEPLSFPSAYAAHTDPATLLGPGPLKPPLTTMTTGQEKLVAAVENGALVGLQFLPHCSGEVGQQIISKWLMRVREK</sequence>
<dbReference type="SUPFAM" id="SSF52317">
    <property type="entry name" value="Class I glutamine amidotransferase-like"/>
    <property type="match status" value="1"/>
</dbReference>
<dbReference type="Gene3D" id="3.40.50.880">
    <property type="match status" value="1"/>
</dbReference>
<dbReference type="KEGG" id="wne:PIG85_06360"/>
<organism evidence="1 2">
    <name type="scientific">Winkia neuii subsp. anitrata</name>
    <dbReference type="NCBI Taxonomy" id="29318"/>
    <lineage>
        <taxon>Bacteria</taxon>
        <taxon>Bacillati</taxon>
        <taxon>Actinomycetota</taxon>
        <taxon>Actinomycetes</taxon>
        <taxon>Actinomycetales</taxon>
        <taxon>Actinomycetaceae</taxon>
        <taxon>Winkia</taxon>
    </lineage>
</organism>
<dbReference type="RefSeq" id="WP_070424988.1">
    <property type="nucleotide sequence ID" value="NZ_CP116394.1"/>
</dbReference>
<dbReference type="Proteomes" id="UP001211044">
    <property type="component" value="Chromosome"/>
</dbReference>
<proteinExistence type="predicted"/>